<gene>
    <name evidence="1" type="ORF">PN838_04605</name>
</gene>
<comment type="caution">
    <text evidence="1">The sequence shown here is derived from an EMBL/GenBank/DDBJ whole genome shotgun (WGS) entry which is preliminary data.</text>
</comment>
<organism evidence="1 2">
    <name type="scientific">Psychrosphaera algicola</name>
    <dbReference type="NCBI Taxonomy" id="3023714"/>
    <lineage>
        <taxon>Bacteria</taxon>
        <taxon>Pseudomonadati</taxon>
        <taxon>Pseudomonadota</taxon>
        <taxon>Gammaproteobacteria</taxon>
        <taxon>Alteromonadales</taxon>
        <taxon>Pseudoalteromonadaceae</taxon>
        <taxon>Psychrosphaera</taxon>
    </lineage>
</organism>
<reference evidence="1 2" key="1">
    <citation type="submission" date="2023-01" db="EMBL/GenBank/DDBJ databases">
        <title>Psychrosphaera sp. nov., isolated from marine algae.</title>
        <authorList>
            <person name="Bayburt H."/>
            <person name="Choi B.J."/>
            <person name="Kim J.M."/>
            <person name="Choi D.G."/>
            <person name="Jeon C.O."/>
        </authorList>
    </citation>
    <scope>NUCLEOTIDE SEQUENCE [LARGE SCALE GENOMIC DNA]</scope>
    <source>
        <strain evidence="1 2">G1-22</strain>
    </source>
</reference>
<dbReference type="EMBL" id="JAQOMS010000002">
    <property type="protein sequence ID" value="MDC2888212.1"/>
    <property type="molecule type" value="Genomic_DNA"/>
</dbReference>
<keyword evidence="2" id="KW-1185">Reference proteome</keyword>
<evidence type="ECO:0000313" key="2">
    <source>
        <dbReference type="Proteomes" id="UP001528411"/>
    </source>
</evidence>
<evidence type="ECO:0000313" key="1">
    <source>
        <dbReference type="EMBL" id="MDC2888212.1"/>
    </source>
</evidence>
<sequence length="70" mass="8406">MALVKKQKVDFVVEEFEYDPISESSEEFKYKKYIPLKSLWQSTYLAANKNLDKDVLEKMMSTMKEFEQTR</sequence>
<name>A0ABT5FB96_9GAMM</name>
<dbReference type="Proteomes" id="UP001528411">
    <property type="component" value="Unassembled WGS sequence"/>
</dbReference>
<accession>A0ABT5FB96</accession>
<dbReference type="RefSeq" id="WP_272179888.1">
    <property type="nucleotide sequence ID" value="NZ_JAQOMS010000002.1"/>
</dbReference>
<protein>
    <submittedName>
        <fullName evidence="1">Uncharacterized protein</fullName>
    </submittedName>
</protein>
<proteinExistence type="predicted"/>